<dbReference type="Pfam" id="PF12755">
    <property type="entry name" value="Vac14_Fab1_bd"/>
    <property type="match status" value="1"/>
</dbReference>
<dbReference type="InterPro" id="IPR016024">
    <property type="entry name" value="ARM-type_fold"/>
</dbReference>
<dbReference type="PANTHER" id="PTHR16023:SF0">
    <property type="entry name" value="PROTEIN VAC14 HOMOLOG"/>
    <property type="match status" value="1"/>
</dbReference>
<dbReference type="AlphaFoldDB" id="A0AAV3YVG1"/>
<keyword evidence="2" id="KW-1185">Reference proteome</keyword>
<dbReference type="GO" id="GO:0006661">
    <property type="term" value="P:phosphatidylinositol biosynthetic process"/>
    <property type="evidence" value="ECO:0007669"/>
    <property type="project" value="InterPro"/>
</dbReference>
<sequence>MREFVSLNLRDNGKENILEETVYDVCMCASACVCSLAFLASPASFCNLYMLPYSLLGNPNTRKGGLIGLAAVAIGLGKDSSSYIASLVRPVVLCFHDGDNRVQYCACESLYNIVKVARGAILPHFNEVFDGLSNSFVTM</sequence>
<reference evidence="1 2" key="1">
    <citation type="journal article" date="2021" name="Elife">
        <title>Chloroplast acquisition without the gene transfer in kleptoplastic sea slugs, Plakobranchus ocellatus.</title>
        <authorList>
            <person name="Maeda T."/>
            <person name="Takahashi S."/>
            <person name="Yoshida T."/>
            <person name="Shimamura S."/>
            <person name="Takaki Y."/>
            <person name="Nagai Y."/>
            <person name="Toyoda A."/>
            <person name="Suzuki Y."/>
            <person name="Arimoto A."/>
            <person name="Ishii H."/>
            <person name="Satoh N."/>
            <person name="Nishiyama T."/>
            <person name="Hasebe M."/>
            <person name="Maruyama T."/>
            <person name="Minagawa J."/>
            <person name="Obokata J."/>
            <person name="Shigenobu S."/>
        </authorList>
    </citation>
    <scope>NUCLEOTIDE SEQUENCE [LARGE SCALE GENOMIC DNA]</scope>
</reference>
<protein>
    <submittedName>
        <fullName evidence="1">Protein vac14 homolog</fullName>
    </submittedName>
</protein>
<name>A0AAV3YVG1_9GAST</name>
<dbReference type="Gene3D" id="1.25.10.10">
    <property type="entry name" value="Leucine-rich Repeat Variant"/>
    <property type="match status" value="1"/>
</dbReference>
<dbReference type="SUPFAM" id="SSF48371">
    <property type="entry name" value="ARM repeat"/>
    <property type="match status" value="1"/>
</dbReference>
<dbReference type="InterPro" id="IPR026825">
    <property type="entry name" value="Vac14"/>
</dbReference>
<dbReference type="PANTHER" id="PTHR16023">
    <property type="entry name" value="TAX1 BINDING PROTEIN-RELATED"/>
    <property type="match status" value="1"/>
</dbReference>
<dbReference type="InterPro" id="IPR011989">
    <property type="entry name" value="ARM-like"/>
</dbReference>
<proteinExistence type="predicted"/>
<evidence type="ECO:0000313" key="1">
    <source>
        <dbReference type="EMBL" id="GFN86956.1"/>
    </source>
</evidence>
<evidence type="ECO:0000313" key="2">
    <source>
        <dbReference type="Proteomes" id="UP000735302"/>
    </source>
</evidence>
<dbReference type="EMBL" id="BLXT01001637">
    <property type="protein sequence ID" value="GFN86956.1"/>
    <property type="molecule type" value="Genomic_DNA"/>
</dbReference>
<organism evidence="1 2">
    <name type="scientific">Plakobranchus ocellatus</name>
    <dbReference type="NCBI Taxonomy" id="259542"/>
    <lineage>
        <taxon>Eukaryota</taxon>
        <taxon>Metazoa</taxon>
        <taxon>Spiralia</taxon>
        <taxon>Lophotrochozoa</taxon>
        <taxon>Mollusca</taxon>
        <taxon>Gastropoda</taxon>
        <taxon>Heterobranchia</taxon>
        <taxon>Euthyneura</taxon>
        <taxon>Panpulmonata</taxon>
        <taxon>Sacoglossa</taxon>
        <taxon>Placobranchoidea</taxon>
        <taxon>Plakobranchidae</taxon>
        <taxon>Plakobranchus</taxon>
    </lineage>
</organism>
<gene>
    <name evidence="1" type="ORF">PoB_001346200</name>
</gene>
<comment type="caution">
    <text evidence="1">The sequence shown here is derived from an EMBL/GenBank/DDBJ whole genome shotgun (WGS) entry which is preliminary data.</text>
</comment>
<dbReference type="GO" id="GO:0070772">
    <property type="term" value="C:PAS complex"/>
    <property type="evidence" value="ECO:0007669"/>
    <property type="project" value="InterPro"/>
</dbReference>
<accession>A0AAV3YVG1</accession>
<dbReference type="Proteomes" id="UP000735302">
    <property type="component" value="Unassembled WGS sequence"/>
</dbReference>
<dbReference type="GO" id="GO:0010008">
    <property type="term" value="C:endosome membrane"/>
    <property type="evidence" value="ECO:0007669"/>
    <property type="project" value="TreeGrafter"/>
</dbReference>